<dbReference type="AlphaFoldDB" id="A0A940YQG0"/>
<reference evidence="2" key="1">
    <citation type="submission" date="2021-04" db="EMBL/GenBank/DDBJ databases">
        <title>The genome sequence of Ideonella sp. 4Y11.</title>
        <authorList>
            <person name="Liu Y."/>
        </authorList>
    </citation>
    <scope>NUCLEOTIDE SEQUENCE</scope>
    <source>
        <strain evidence="2">4Y11</strain>
    </source>
</reference>
<dbReference type="SUPFAM" id="SSF53756">
    <property type="entry name" value="UDP-Glycosyltransferase/glycogen phosphorylase"/>
    <property type="match status" value="1"/>
</dbReference>
<evidence type="ECO:0000313" key="2">
    <source>
        <dbReference type="EMBL" id="MBQ0961057.1"/>
    </source>
</evidence>
<dbReference type="EMBL" id="JAGQDE010000021">
    <property type="protein sequence ID" value="MBQ0961057.1"/>
    <property type="molecule type" value="Genomic_DNA"/>
</dbReference>
<dbReference type="GO" id="GO:0008194">
    <property type="term" value="F:UDP-glycosyltransferase activity"/>
    <property type="evidence" value="ECO:0007669"/>
    <property type="project" value="InterPro"/>
</dbReference>
<dbReference type="InterPro" id="IPR002213">
    <property type="entry name" value="UDP_glucos_trans"/>
</dbReference>
<dbReference type="PANTHER" id="PTHR48050:SF13">
    <property type="entry name" value="STEROL 3-BETA-GLUCOSYLTRANSFERASE UGT80A2"/>
    <property type="match status" value="1"/>
</dbReference>
<feature type="domain" description="Erythromycin biosynthesis protein CIII-like C-terminal" evidence="1">
    <location>
        <begin position="294"/>
        <end position="412"/>
    </location>
</feature>
<comment type="caution">
    <text evidence="2">The sequence shown here is derived from an EMBL/GenBank/DDBJ whole genome shotgun (WGS) entry which is preliminary data.</text>
</comment>
<organism evidence="2 3">
    <name type="scientific">Ideonella aquatica</name>
    <dbReference type="NCBI Taxonomy" id="2824119"/>
    <lineage>
        <taxon>Bacteria</taxon>
        <taxon>Pseudomonadati</taxon>
        <taxon>Pseudomonadota</taxon>
        <taxon>Betaproteobacteria</taxon>
        <taxon>Burkholderiales</taxon>
        <taxon>Sphaerotilaceae</taxon>
        <taxon>Ideonella</taxon>
    </lineage>
</organism>
<evidence type="ECO:0000313" key="3">
    <source>
        <dbReference type="Proteomes" id="UP000678374"/>
    </source>
</evidence>
<dbReference type="GO" id="GO:0016758">
    <property type="term" value="F:hexosyltransferase activity"/>
    <property type="evidence" value="ECO:0007669"/>
    <property type="project" value="UniProtKB-ARBA"/>
</dbReference>
<evidence type="ECO:0000259" key="1">
    <source>
        <dbReference type="Pfam" id="PF06722"/>
    </source>
</evidence>
<dbReference type="Proteomes" id="UP000678374">
    <property type="component" value="Unassembled WGS sequence"/>
</dbReference>
<proteinExistence type="predicted"/>
<gene>
    <name evidence="2" type="ORF">KAK06_19030</name>
</gene>
<dbReference type="Pfam" id="PF06722">
    <property type="entry name" value="EryCIII-like_C"/>
    <property type="match status" value="1"/>
</dbReference>
<name>A0A940YQG0_9BURK</name>
<dbReference type="GO" id="GO:0017000">
    <property type="term" value="P:antibiotic biosynthetic process"/>
    <property type="evidence" value="ECO:0007669"/>
    <property type="project" value="UniProtKB-ARBA"/>
</dbReference>
<dbReference type="RefSeq" id="WP_210803731.1">
    <property type="nucleotide sequence ID" value="NZ_JAGQDE010000021.1"/>
</dbReference>
<dbReference type="PANTHER" id="PTHR48050">
    <property type="entry name" value="STEROL 3-BETA-GLUCOSYLTRANSFERASE"/>
    <property type="match status" value="1"/>
</dbReference>
<accession>A0A940YQG0</accession>
<protein>
    <submittedName>
        <fullName evidence="2">Glycosyltransferase family 1 protein</fullName>
    </submittedName>
</protein>
<keyword evidence="3" id="KW-1185">Reference proteome</keyword>
<dbReference type="CDD" id="cd03784">
    <property type="entry name" value="GT1_Gtf-like"/>
    <property type="match status" value="1"/>
</dbReference>
<dbReference type="InterPro" id="IPR050426">
    <property type="entry name" value="Glycosyltransferase_28"/>
</dbReference>
<dbReference type="Gene3D" id="3.40.50.2000">
    <property type="entry name" value="Glycogen Phosphorylase B"/>
    <property type="match status" value="2"/>
</dbReference>
<dbReference type="InterPro" id="IPR010610">
    <property type="entry name" value="EryCIII-like_C"/>
</dbReference>
<sequence>MSKAPVLVLCHGSAGDVHPLLGLARRLADRGHPLLVLCGRLHLGAAQRLGLDAQAVDTDALPPQAVHGPGLWPAPLLWRRALQAARASLPMAQAWLARWPAPGPRPVLVAGTFALAGPLLRELHGLRLLTVHLSPAVVPSDTLAVRLGDLQMPPWWPQRWRAATIRWTERWLFDPVVAPGVNALRAEHGLPPVRRVLSRWLHSPDGAVALFPPAFAPVLPPPGLAVQQLGFPLFDPPRADARCLADDPELLQFLQNGPPPVVFYPASARRDARVFLGRALALVREAGSPVPRAVLISRDREGLQALGPLPPGVLQRDFVPFDELLPRSAALVHLGGIGAAAQALRAGIPQLALPLHHDQFDNAQRLQDLGVARWVRNHQSATVLARALNELQADPRTAQACAEWKARLLQAPDALAQAADAVQALAGP</sequence>